<dbReference type="AlphaFoldDB" id="A0A7J0EXD3"/>
<proteinExistence type="predicted"/>
<accession>A0A7J0EXD3</accession>
<protein>
    <submittedName>
        <fullName evidence="1">Uncharacterized protein</fullName>
    </submittedName>
</protein>
<sequence>MASDRSRGTIVVCLIISTTNLNADLKSASKPFKPSIIGRLLGRATTSSQKVLEPSSTRTLPFPEFKARKRASTQGCRVTPLLNLQTVRKKKERKTLGQKKFVSAADPLSIAAPPINQVPLPAIDPVLALAIILSKDVVDLVEESLEEIKDLASKKLTAISEWMKKQSAMIKKSKKKISFLEKQAKLDYDVAKKARLELAAVVQERDTNNAAVIKAQEEMLEEKADEVLEKAPKVADELGQDRAAAAAVDRVVAEEASPNLSLDM</sequence>
<keyword evidence="2" id="KW-1185">Reference proteome</keyword>
<evidence type="ECO:0000313" key="2">
    <source>
        <dbReference type="Proteomes" id="UP000585474"/>
    </source>
</evidence>
<reference evidence="1 2" key="1">
    <citation type="submission" date="2019-07" db="EMBL/GenBank/DDBJ databases">
        <title>De Novo Assembly of kiwifruit Actinidia rufa.</title>
        <authorList>
            <person name="Sugita-Konishi S."/>
            <person name="Sato K."/>
            <person name="Mori E."/>
            <person name="Abe Y."/>
            <person name="Kisaki G."/>
            <person name="Hamano K."/>
            <person name="Suezawa K."/>
            <person name="Otani M."/>
            <person name="Fukuda T."/>
            <person name="Manabe T."/>
            <person name="Gomi K."/>
            <person name="Tabuchi M."/>
            <person name="Akimitsu K."/>
            <person name="Kataoka I."/>
        </authorList>
    </citation>
    <scope>NUCLEOTIDE SEQUENCE [LARGE SCALE GENOMIC DNA]</scope>
    <source>
        <strain evidence="2">cv. Fuchu</strain>
    </source>
</reference>
<name>A0A7J0EXD3_9ERIC</name>
<organism evidence="1 2">
    <name type="scientific">Actinidia rufa</name>
    <dbReference type="NCBI Taxonomy" id="165716"/>
    <lineage>
        <taxon>Eukaryota</taxon>
        <taxon>Viridiplantae</taxon>
        <taxon>Streptophyta</taxon>
        <taxon>Embryophyta</taxon>
        <taxon>Tracheophyta</taxon>
        <taxon>Spermatophyta</taxon>
        <taxon>Magnoliopsida</taxon>
        <taxon>eudicotyledons</taxon>
        <taxon>Gunneridae</taxon>
        <taxon>Pentapetalae</taxon>
        <taxon>asterids</taxon>
        <taxon>Ericales</taxon>
        <taxon>Actinidiaceae</taxon>
        <taxon>Actinidia</taxon>
    </lineage>
</organism>
<comment type="caution">
    <text evidence="1">The sequence shown here is derived from an EMBL/GenBank/DDBJ whole genome shotgun (WGS) entry which is preliminary data.</text>
</comment>
<evidence type="ECO:0000313" key="1">
    <source>
        <dbReference type="EMBL" id="GFY91068.1"/>
    </source>
</evidence>
<dbReference type="Proteomes" id="UP000585474">
    <property type="component" value="Unassembled WGS sequence"/>
</dbReference>
<dbReference type="EMBL" id="BJWL01000007">
    <property type="protein sequence ID" value="GFY91068.1"/>
    <property type="molecule type" value="Genomic_DNA"/>
</dbReference>
<gene>
    <name evidence="1" type="ORF">Acr_07g0012640</name>
</gene>